<evidence type="ECO:0000313" key="1">
    <source>
        <dbReference type="EMBL" id="NBI80148.1"/>
    </source>
</evidence>
<dbReference type="Pfam" id="PF10844">
    <property type="entry name" value="DUF2577"/>
    <property type="match status" value="1"/>
</dbReference>
<dbReference type="InterPro" id="IPR022555">
    <property type="entry name" value="DUF2577"/>
</dbReference>
<sequence length="118" mass="12850">MYNETDLAAALRRLAIGAVEGQKPSSLCYGTVLGVAPLQVQVDEKLVLGPAQLALSSLVSNFSVEMQVRHETEEAEGHRHAYEGGKTFEVLLGLAPGERVALLRVQGGQQYYILDRVR</sequence>
<dbReference type="AlphaFoldDB" id="A0A845RMM2"/>
<accession>A0A845RMM2</accession>
<dbReference type="RefSeq" id="WP_160210847.1">
    <property type="nucleotide sequence ID" value="NZ_CAMUSJ010000050.1"/>
</dbReference>
<name>A0A845RMM2_9FIRM</name>
<comment type="caution">
    <text evidence="1">The sequence shown here is derived from an EMBL/GenBank/DDBJ whole genome shotgun (WGS) entry which is preliminary data.</text>
</comment>
<protein>
    <submittedName>
        <fullName evidence="1">DUF2577 domain-containing protein</fullName>
    </submittedName>
</protein>
<dbReference type="OrthoDB" id="95576at2"/>
<organism evidence="1 2">
    <name type="scientific">Anaerotruncus colihominis</name>
    <dbReference type="NCBI Taxonomy" id="169435"/>
    <lineage>
        <taxon>Bacteria</taxon>
        <taxon>Bacillati</taxon>
        <taxon>Bacillota</taxon>
        <taxon>Clostridia</taxon>
        <taxon>Eubacteriales</taxon>
        <taxon>Oscillospiraceae</taxon>
        <taxon>Anaerotruncus</taxon>
    </lineage>
</organism>
<reference evidence="1 2" key="1">
    <citation type="submission" date="2018-08" db="EMBL/GenBank/DDBJ databases">
        <title>Murine metabolic-syndrome-specific gut microbial biobank.</title>
        <authorList>
            <person name="Liu C."/>
        </authorList>
    </citation>
    <scope>NUCLEOTIDE SEQUENCE [LARGE SCALE GENOMIC DNA]</scope>
    <source>
        <strain evidence="1 2">X69</strain>
    </source>
</reference>
<proteinExistence type="predicted"/>
<dbReference type="Proteomes" id="UP000446348">
    <property type="component" value="Unassembled WGS sequence"/>
</dbReference>
<dbReference type="EMBL" id="QXWZ01000034">
    <property type="protein sequence ID" value="NBI80148.1"/>
    <property type="molecule type" value="Genomic_DNA"/>
</dbReference>
<gene>
    <name evidence="1" type="ORF">D3Z39_15010</name>
</gene>
<evidence type="ECO:0000313" key="2">
    <source>
        <dbReference type="Proteomes" id="UP000446348"/>
    </source>
</evidence>